<organism evidence="1 2">
    <name type="scientific">Intestinibaculum porci</name>
    <dbReference type="NCBI Taxonomy" id="2487118"/>
    <lineage>
        <taxon>Bacteria</taxon>
        <taxon>Bacillati</taxon>
        <taxon>Bacillota</taxon>
        <taxon>Erysipelotrichia</taxon>
        <taxon>Erysipelotrichales</taxon>
        <taxon>Erysipelotrichaceae</taxon>
        <taxon>Intestinibaculum</taxon>
    </lineage>
</organism>
<keyword evidence="2" id="KW-1185">Reference proteome</keyword>
<dbReference type="Proteomes" id="UP000268059">
    <property type="component" value="Chromosome"/>
</dbReference>
<reference evidence="1 2" key="1">
    <citation type="submission" date="2018-11" db="EMBL/GenBank/DDBJ databases">
        <title>Novel Erysipelotrichaceae bacterium isolated from small intestine of a swine.</title>
        <authorList>
            <person name="Kim J.S."/>
            <person name="Choe H."/>
            <person name="Lee Y.R."/>
            <person name="Kim K.M."/>
            <person name="Park D.S."/>
        </authorList>
    </citation>
    <scope>NUCLEOTIDE SEQUENCE [LARGE SCALE GENOMIC DNA]</scope>
    <source>
        <strain evidence="1 2">SG0102</strain>
    </source>
</reference>
<dbReference type="InParanoid" id="A0A3G9J3C2"/>
<dbReference type="KEGG" id="ebm:SG0102_02000"/>
<name>A0A3G9J3C2_9FIRM</name>
<protein>
    <submittedName>
        <fullName evidence="1">Uncharacterized protein</fullName>
    </submittedName>
</protein>
<gene>
    <name evidence="1" type="ORF">SG0102_02000</name>
</gene>
<evidence type="ECO:0000313" key="2">
    <source>
        <dbReference type="Proteomes" id="UP000268059"/>
    </source>
</evidence>
<evidence type="ECO:0000313" key="1">
    <source>
        <dbReference type="EMBL" id="BBH25266.1"/>
    </source>
</evidence>
<dbReference type="AlphaFoldDB" id="A0A3G9J3C2"/>
<proteinExistence type="predicted"/>
<accession>A0A3G9J3C2</accession>
<dbReference type="EMBL" id="AP019309">
    <property type="protein sequence ID" value="BBH25266.1"/>
    <property type="molecule type" value="Genomic_DNA"/>
</dbReference>
<sequence length="113" mass="13260">MVYISLLLPFIRLSTEAVIDTLKQDGQLPAALKTLPSLFNNLFNTIKQSSSTMIPLALIKSLYKILVSRKKRQFKVFFSVLYMYQHAYDHSVLKNSLLCLKERKRWCKYEQIK</sequence>